<dbReference type="Gene3D" id="1.25.10.10">
    <property type="entry name" value="Leucine-rich Repeat Variant"/>
    <property type="match status" value="1"/>
</dbReference>
<dbReference type="Proteomes" id="UP000717515">
    <property type="component" value="Unassembled WGS sequence"/>
</dbReference>
<comment type="caution">
    <text evidence="3">The sequence shown here is derived from an EMBL/GenBank/DDBJ whole genome shotgun (WGS) entry which is preliminary data.</text>
</comment>
<dbReference type="GO" id="GO:0010265">
    <property type="term" value="P:SCF complex assembly"/>
    <property type="evidence" value="ECO:0007669"/>
    <property type="project" value="InterPro"/>
</dbReference>
<dbReference type="PANTHER" id="PTHR12696">
    <property type="entry name" value="TIP120"/>
    <property type="match status" value="1"/>
</dbReference>
<reference evidence="3" key="1">
    <citation type="submission" date="2021-07" db="EMBL/GenBank/DDBJ databases">
        <title>Draft genome of Mortierella alpina, strain LL118, isolated from an aspen leaf litter sample.</title>
        <authorList>
            <person name="Yang S."/>
            <person name="Vinatzer B.A."/>
        </authorList>
    </citation>
    <scope>NUCLEOTIDE SEQUENCE</scope>
    <source>
        <strain evidence="3">LL118</strain>
    </source>
</reference>
<organism evidence="3 4">
    <name type="scientific">Mortierella alpina</name>
    <name type="common">Oleaginous fungus</name>
    <name type="synonym">Mortierella renispora</name>
    <dbReference type="NCBI Taxonomy" id="64518"/>
    <lineage>
        <taxon>Eukaryota</taxon>
        <taxon>Fungi</taxon>
        <taxon>Fungi incertae sedis</taxon>
        <taxon>Mucoromycota</taxon>
        <taxon>Mortierellomycotina</taxon>
        <taxon>Mortierellomycetes</taxon>
        <taxon>Mortierellales</taxon>
        <taxon>Mortierellaceae</taxon>
        <taxon>Mortierella</taxon>
    </lineage>
</organism>
<keyword evidence="1" id="KW-0677">Repeat</keyword>
<evidence type="ECO:0000313" key="4">
    <source>
        <dbReference type="Proteomes" id="UP000717515"/>
    </source>
</evidence>
<dbReference type="EMBL" id="JAIFTL010000040">
    <property type="protein sequence ID" value="KAG9325436.1"/>
    <property type="molecule type" value="Genomic_DNA"/>
</dbReference>
<dbReference type="InterPro" id="IPR039852">
    <property type="entry name" value="CAND1/CAND2"/>
</dbReference>
<accession>A0A9P8AAE5</accession>
<name>A0A9P8AAE5_MORAP</name>
<keyword evidence="2" id="KW-0833">Ubl conjugation pathway</keyword>
<proteinExistence type="predicted"/>
<dbReference type="AlphaFoldDB" id="A0A9P8AAE5"/>
<dbReference type="SUPFAM" id="SSF48371">
    <property type="entry name" value="ARM repeat"/>
    <property type="match status" value="1"/>
</dbReference>
<sequence>MAVAEFLRKIDDARTSDALNHPSLVAVREIDRRVSLSGHATVHTSILAMFYIHWEKFGPQRHLLLVSSVGVYVPIIIDEIQRDPEKRHVLLNALYEIVTRYTQKQGMYQIWTLLFDNCESEEEGTRNADAECFGKLTLTTPCKFQPDPPARLR</sequence>
<evidence type="ECO:0000313" key="3">
    <source>
        <dbReference type="EMBL" id="KAG9325436.1"/>
    </source>
</evidence>
<dbReference type="InterPro" id="IPR016024">
    <property type="entry name" value="ARM-type_fold"/>
</dbReference>
<evidence type="ECO:0000256" key="2">
    <source>
        <dbReference type="ARBA" id="ARBA00022786"/>
    </source>
</evidence>
<protein>
    <submittedName>
        <fullName evidence="3">Uncharacterized protein</fullName>
    </submittedName>
</protein>
<dbReference type="InterPro" id="IPR011989">
    <property type="entry name" value="ARM-like"/>
</dbReference>
<gene>
    <name evidence="3" type="ORF">KVV02_004749</name>
</gene>
<evidence type="ECO:0000256" key="1">
    <source>
        <dbReference type="ARBA" id="ARBA00022737"/>
    </source>
</evidence>